<dbReference type="RefSeq" id="XP_016598328.1">
    <property type="nucleotide sequence ID" value="XM_016744845.1"/>
</dbReference>
<dbReference type="Proteomes" id="UP000030143">
    <property type="component" value="Unassembled WGS sequence"/>
</dbReference>
<evidence type="ECO:0000313" key="2">
    <source>
        <dbReference type="Proteomes" id="UP000030143"/>
    </source>
</evidence>
<sequence>MPVERKILLDIRIRRNSRNQDCSFRPASRGDRSSSATWHLAQGCEARQHPREKLKPPYAMLTRFGCASNAIDTPYDSTDTVDYPAPGQVEGKPRDRAVGYWGCCMIGLEMVLKKPIGSRVVHGRFGLSSYREVPVHNKTRGWPDVCEAC</sequence>
<name>A0A0A2INT7_PENEN</name>
<reference evidence="1 2" key="1">
    <citation type="journal article" date="2015" name="Mol. Plant Microbe Interact.">
        <title>Genome, transcriptome, and functional analyses of Penicillium expansum provide new insights into secondary metabolism and pathogenicity.</title>
        <authorList>
            <person name="Ballester A.R."/>
            <person name="Marcet-Houben M."/>
            <person name="Levin E."/>
            <person name="Sela N."/>
            <person name="Selma-Lazaro C."/>
            <person name="Carmona L."/>
            <person name="Wisniewski M."/>
            <person name="Droby S."/>
            <person name="Gonzalez-Candelas L."/>
            <person name="Gabaldon T."/>
        </authorList>
    </citation>
    <scope>NUCLEOTIDE SEQUENCE [LARGE SCALE GENOMIC DNA]</scope>
    <source>
        <strain evidence="1 2">MD-8</strain>
    </source>
</reference>
<dbReference type="OrthoDB" id="4362607at2759"/>
<accession>A0A0A2INT7</accession>
<dbReference type="GeneID" id="27680265"/>
<dbReference type="AlphaFoldDB" id="A0A0A2INT7"/>
<gene>
    <name evidence="1" type="ORF">PEX2_075750</name>
</gene>
<protein>
    <submittedName>
        <fullName evidence="1">Uncharacterized protein</fullName>
    </submittedName>
</protein>
<organism evidence="1 2">
    <name type="scientific">Penicillium expansum</name>
    <name type="common">Blue mold rot fungus</name>
    <dbReference type="NCBI Taxonomy" id="27334"/>
    <lineage>
        <taxon>Eukaryota</taxon>
        <taxon>Fungi</taxon>
        <taxon>Dikarya</taxon>
        <taxon>Ascomycota</taxon>
        <taxon>Pezizomycotina</taxon>
        <taxon>Eurotiomycetes</taxon>
        <taxon>Eurotiomycetidae</taxon>
        <taxon>Eurotiales</taxon>
        <taxon>Aspergillaceae</taxon>
        <taxon>Penicillium</taxon>
    </lineage>
</organism>
<dbReference type="STRING" id="27334.A0A0A2INT7"/>
<keyword evidence="2" id="KW-1185">Reference proteome</keyword>
<dbReference type="VEuPathDB" id="FungiDB:PEXP_109310"/>
<dbReference type="EMBL" id="JQFZ01000161">
    <property type="protein sequence ID" value="KGO56622.1"/>
    <property type="molecule type" value="Genomic_DNA"/>
</dbReference>
<comment type="caution">
    <text evidence="1">The sequence shown here is derived from an EMBL/GenBank/DDBJ whole genome shotgun (WGS) entry which is preliminary data.</text>
</comment>
<evidence type="ECO:0000313" key="1">
    <source>
        <dbReference type="EMBL" id="KGO56622.1"/>
    </source>
</evidence>
<proteinExistence type="predicted"/>
<dbReference type="HOGENOM" id="CLU_1750322_0_0_1"/>